<evidence type="ECO:0000256" key="1">
    <source>
        <dbReference type="ARBA" id="ARBA00004651"/>
    </source>
</evidence>
<dbReference type="RefSeq" id="WP_068831120.1">
    <property type="nucleotide sequence ID" value="NZ_JBHSMX010000011.1"/>
</dbReference>
<feature type="transmembrane region" description="Helical" evidence="7">
    <location>
        <begin position="53"/>
        <end position="77"/>
    </location>
</feature>
<dbReference type="PANTHER" id="PTHR23513:SF11">
    <property type="entry name" value="STAPHYLOFERRIN A TRANSPORTER"/>
    <property type="match status" value="1"/>
</dbReference>
<dbReference type="SUPFAM" id="SSF103473">
    <property type="entry name" value="MFS general substrate transporter"/>
    <property type="match status" value="1"/>
</dbReference>
<keyword evidence="6 7" id="KW-0472">Membrane</keyword>
<keyword evidence="10" id="KW-1185">Reference proteome</keyword>
<evidence type="ECO:0000256" key="7">
    <source>
        <dbReference type="SAM" id="Phobius"/>
    </source>
</evidence>
<evidence type="ECO:0000313" key="9">
    <source>
        <dbReference type="EMBL" id="MFC5520783.1"/>
    </source>
</evidence>
<dbReference type="Proteomes" id="UP001596084">
    <property type="component" value="Unassembled WGS sequence"/>
</dbReference>
<dbReference type="InterPro" id="IPR036259">
    <property type="entry name" value="MFS_trans_sf"/>
</dbReference>
<evidence type="ECO:0000256" key="4">
    <source>
        <dbReference type="ARBA" id="ARBA00022692"/>
    </source>
</evidence>
<accession>A0ABW0Q7T1</accession>
<protein>
    <submittedName>
        <fullName evidence="9">MFS transporter</fullName>
    </submittedName>
</protein>
<dbReference type="Pfam" id="PF05977">
    <property type="entry name" value="MFS_3"/>
    <property type="match status" value="1"/>
</dbReference>
<dbReference type="PROSITE" id="PS50850">
    <property type="entry name" value="MFS"/>
    <property type="match status" value="1"/>
</dbReference>
<feature type="transmembrane region" description="Helical" evidence="7">
    <location>
        <begin position="265"/>
        <end position="283"/>
    </location>
</feature>
<comment type="subcellular location">
    <subcellularLocation>
        <location evidence="1">Cell membrane</location>
        <topology evidence="1">Multi-pass membrane protein</topology>
    </subcellularLocation>
</comment>
<evidence type="ECO:0000313" key="10">
    <source>
        <dbReference type="Proteomes" id="UP001596084"/>
    </source>
</evidence>
<feature type="transmembrane region" description="Helical" evidence="7">
    <location>
        <begin position="177"/>
        <end position="195"/>
    </location>
</feature>
<keyword evidence="4 7" id="KW-0812">Transmembrane</keyword>
<evidence type="ECO:0000256" key="3">
    <source>
        <dbReference type="ARBA" id="ARBA00022475"/>
    </source>
</evidence>
<evidence type="ECO:0000256" key="6">
    <source>
        <dbReference type="ARBA" id="ARBA00023136"/>
    </source>
</evidence>
<evidence type="ECO:0000256" key="2">
    <source>
        <dbReference type="ARBA" id="ARBA00022448"/>
    </source>
</evidence>
<dbReference type="Gene3D" id="1.20.1250.20">
    <property type="entry name" value="MFS general substrate transporter like domains"/>
    <property type="match status" value="1"/>
</dbReference>
<keyword evidence="3" id="KW-1003">Cell membrane</keyword>
<evidence type="ECO:0000256" key="5">
    <source>
        <dbReference type="ARBA" id="ARBA00022989"/>
    </source>
</evidence>
<proteinExistence type="predicted"/>
<keyword evidence="2" id="KW-0813">Transport</keyword>
<sequence>MSASCTSAPGSWAPLAEPLFRTLWIATLIANTGTWTQDMAASWLMTSATDSPLLVSLMQGAASLPYLLFAFPAGVLADSLNQRTMLVTAAFFVACVSALMAGLSLVMPITPWMLLLYIFAMGAGGAFYDPVWKGVVPQLVKPELQTSAFGLDGVSVNLARALGPAVAGILIGLQSPSLALAFNAVSFIALALLLLRWTPEVRTIKPISATAFVSSLRTGIQFARFSPAVLRILSRSLMFLLPASVMWALLPLIGRKAMGLSSGGYGMLVGSVGLGAIAVIGLMPRLKSRLGTEGMMFAGNLCFIANLAALAYVPHFGTLCATMALAGAGWILVLSNLQASLLPATPTWVRGRVIAIYSLTFFGSVSAGSIVWGFVAQLSSPQIALTIALLALAASATCGLFLTLPSTGSASVTPSPALPLATMTPAFSETLDIQGEGPVAVYNDYQVPSQNRAEFLEKVILLGRIRRKNGAYQWGIFEDLENPVLQKERFMVSSRVEYGDQNSRMSDEDQAVLADIIRLTMTGQPPAQRYFRLEAIN</sequence>
<feature type="transmembrane region" description="Helical" evidence="7">
    <location>
        <begin position="232"/>
        <end position="253"/>
    </location>
</feature>
<comment type="caution">
    <text evidence="9">The sequence shown here is derived from an EMBL/GenBank/DDBJ whole genome shotgun (WGS) entry which is preliminary data.</text>
</comment>
<organism evidence="9 10">
    <name type="scientific">Polaromonas jejuensis</name>
    <dbReference type="NCBI Taxonomy" id="457502"/>
    <lineage>
        <taxon>Bacteria</taxon>
        <taxon>Pseudomonadati</taxon>
        <taxon>Pseudomonadota</taxon>
        <taxon>Betaproteobacteria</taxon>
        <taxon>Burkholderiales</taxon>
        <taxon>Comamonadaceae</taxon>
        <taxon>Polaromonas</taxon>
    </lineage>
</organism>
<feature type="transmembrane region" description="Helical" evidence="7">
    <location>
        <begin position="321"/>
        <end position="342"/>
    </location>
</feature>
<dbReference type="CDD" id="cd06173">
    <property type="entry name" value="MFS_MefA_like"/>
    <property type="match status" value="1"/>
</dbReference>
<keyword evidence="5 7" id="KW-1133">Transmembrane helix</keyword>
<feature type="domain" description="Major facilitator superfamily (MFS) profile" evidence="8">
    <location>
        <begin position="19"/>
        <end position="411"/>
    </location>
</feature>
<feature type="transmembrane region" description="Helical" evidence="7">
    <location>
        <begin position="84"/>
        <end position="103"/>
    </location>
</feature>
<feature type="transmembrane region" description="Helical" evidence="7">
    <location>
        <begin position="354"/>
        <end position="376"/>
    </location>
</feature>
<evidence type="ECO:0000259" key="8">
    <source>
        <dbReference type="PROSITE" id="PS50850"/>
    </source>
</evidence>
<reference evidence="10" key="1">
    <citation type="journal article" date="2019" name="Int. J. Syst. Evol. Microbiol.">
        <title>The Global Catalogue of Microorganisms (GCM) 10K type strain sequencing project: providing services to taxonomists for standard genome sequencing and annotation.</title>
        <authorList>
            <consortium name="The Broad Institute Genomics Platform"/>
            <consortium name="The Broad Institute Genome Sequencing Center for Infectious Disease"/>
            <person name="Wu L."/>
            <person name="Ma J."/>
        </authorList>
    </citation>
    <scope>NUCLEOTIDE SEQUENCE [LARGE SCALE GENOMIC DNA]</scope>
    <source>
        <strain evidence="10">CGMCC 4.7277</strain>
    </source>
</reference>
<feature type="transmembrane region" description="Helical" evidence="7">
    <location>
        <begin position="382"/>
        <end position="404"/>
    </location>
</feature>
<dbReference type="PANTHER" id="PTHR23513">
    <property type="entry name" value="INTEGRAL MEMBRANE EFFLUX PROTEIN-RELATED"/>
    <property type="match status" value="1"/>
</dbReference>
<gene>
    <name evidence="9" type="ORF">ACFPP7_07600</name>
</gene>
<dbReference type="InterPro" id="IPR010290">
    <property type="entry name" value="TM_effector"/>
</dbReference>
<dbReference type="EMBL" id="JBHSMX010000011">
    <property type="protein sequence ID" value="MFC5520783.1"/>
    <property type="molecule type" value="Genomic_DNA"/>
</dbReference>
<name>A0ABW0Q7T1_9BURK</name>
<feature type="transmembrane region" description="Helical" evidence="7">
    <location>
        <begin position="109"/>
        <end position="128"/>
    </location>
</feature>
<dbReference type="InterPro" id="IPR020846">
    <property type="entry name" value="MFS_dom"/>
</dbReference>